<dbReference type="Proteomes" id="UP000006833">
    <property type="component" value="Chromosome"/>
</dbReference>
<evidence type="ECO:0000313" key="2">
    <source>
        <dbReference type="Proteomes" id="UP000006833"/>
    </source>
</evidence>
<sequence length="118" mass="12127">MALETKLMKRTKIWPLALGCVVLAGCDGMGSAPRGETPPVATSSPGTGALMLLGGYRATDDPCRRVGETAATVDFLDHTADLVGCPEGSAQAATFAAEMGAQPISVIDGYQLFTVPRG</sequence>
<evidence type="ECO:0000313" key="1">
    <source>
        <dbReference type="EMBL" id="ABV94353.1"/>
    </source>
</evidence>
<accession>A8LI19</accession>
<proteinExistence type="predicted"/>
<dbReference type="PROSITE" id="PS51257">
    <property type="entry name" value="PROKAR_LIPOPROTEIN"/>
    <property type="match status" value="1"/>
</dbReference>
<dbReference type="eggNOG" id="ENOG5033AGD">
    <property type="taxonomic scope" value="Bacteria"/>
</dbReference>
<organism evidence="1 2">
    <name type="scientific">Dinoroseobacter shibae (strain DSM 16493 / NCIMB 14021 / DFL 12)</name>
    <dbReference type="NCBI Taxonomy" id="398580"/>
    <lineage>
        <taxon>Bacteria</taxon>
        <taxon>Pseudomonadati</taxon>
        <taxon>Pseudomonadota</taxon>
        <taxon>Alphaproteobacteria</taxon>
        <taxon>Rhodobacterales</taxon>
        <taxon>Roseobacteraceae</taxon>
        <taxon>Dinoroseobacter</taxon>
    </lineage>
</organism>
<reference evidence="2" key="1">
    <citation type="journal article" date="2010" name="ISME J.">
        <title>The complete genome sequence of the algal symbiont Dinoroseobacter shibae: a hitchhiker's guide to life in the sea.</title>
        <authorList>
            <person name="Wagner-Dobler I."/>
            <person name="Ballhausen B."/>
            <person name="Berger M."/>
            <person name="Brinkhoff T."/>
            <person name="Buchholz I."/>
            <person name="Bunk B."/>
            <person name="Cypionka H."/>
            <person name="Daniel R."/>
            <person name="Drepper T."/>
            <person name="Gerdts G."/>
            <person name="Hahnke S."/>
            <person name="Han C."/>
            <person name="Jahn D."/>
            <person name="Kalhoefer D."/>
            <person name="Kiss H."/>
            <person name="Klenk H.P."/>
            <person name="Kyrpides N."/>
            <person name="Liebl W."/>
            <person name="Liesegang H."/>
            <person name="Meincke L."/>
            <person name="Pati A."/>
            <person name="Petersen J."/>
            <person name="Piekarski T."/>
            <person name="Pommerenke C."/>
            <person name="Pradella S."/>
            <person name="Pukall R."/>
            <person name="Rabus R."/>
            <person name="Stackebrandt E."/>
            <person name="Thole S."/>
            <person name="Thompson L."/>
            <person name="Tielen P."/>
            <person name="Tomasch J."/>
            <person name="von Jan M."/>
            <person name="Wanphrut N."/>
            <person name="Wichels A."/>
            <person name="Zech H."/>
            <person name="Simon M."/>
        </authorList>
    </citation>
    <scope>NUCLEOTIDE SEQUENCE [LARGE SCALE GENOMIC DNA]</scope>
    <source>
        <strain evidence="2">DSM 16493 / NCIMB 14021 / DFL 12</strain>
    </source>
</reference>
<dbReference type="STRING" id="398580.Dshi_2620"/>
<dbReference type="KEGG" id="dsh:Dshi_2620"/>
<protein>
    <recommendedName>
        <fullName evidence="3">Lipoprotein</fullName>
    </recommendedName>
</protein>
<dbReference type="HOGENOM" id="CLU_2260874_0_0_5"/>
<gene>
    <name evidence="1" type="ordered locus">Dshi_2620</name>
</gene>
<evidence type="ECO:0008006" key="3">
    <source>
        <dbReference type="Google" id="ProtNLM"/>
    </source>
</evidence>
<dbReference type="EMBL" id="CP000830">
    <property type="protein sequence ID" value="ABV94353.1"/>
    <property type="molecule type" value="Genomic_DNA"/>
</dbReference>
<keyword evidence="2" id="KW-1185">Reference proteome</keyword>
<dbReference type="AlphaFoldDB" id="A8LI19"/>
<name>A8LI19_DINSH</name>